<evidence type="ECO:0000256" key="1">
    <source>
        <dbReference type="ARBA" id="ARBA00023002"/>
    </source>
</evidence>
<dbReference type="AlphaFoldDB" id="A0A5C5YLJ8"/>
<dbReference type="EC" id="1.2.1.26" evidence="3"/>
<organism evidence="3 4">
    <name type="scientific">Posidoniimonas polymericola</name>
    <dbReference type="NCBI Taxonomy" id="2528002"/>
    <lineage>
        <taxon>Bacteria</taxon>
        <taxon>Pseudomonadati</taxon>
        <taxon>Planctomycetota</taxon>
        <taxon>Planctomycetia</taxon>
        <taxon>Pirellulales</taxon>
        <taxon>Lacipirellulaceae</taxon>
        <taxon>Posidoniimonas</taxon>
    </lineage>
</organism>
<dbReference type="GO" id="GO:0047533">
    <property type="term" value="F:2,5-dioxovalerate dehydrogenase (NADP+) activity"/>
    <property type="evidence" value="ECO:0007669"/>
    <property type="project" value="UniProtKB-EC"/>
</dbReference>
<sequence>MHPVLVGREWRPANAVGEFSAHDPNTGESLDEKFPISDWVDCDLALTASAAAAEELDLTPPDSIAEFLESYAQKIDDAAQDLSELASRETGLPVSPRLLEVEVPRTNGQLRQAAAAARSGVWREPVHDESSDLHTCYGPLGPVMIFGPNNFPFAFNAISGGDFAAAIAAGNPVIAKAHPDHPGTTRMLAELAHAAASEAGLPDATVQLLYGMGPDDGLRMVGDQRLSAISFTGSRPSGMKLKAAAEAGGVLAYLEMSSVNPVFFLPGALREEGSKLAQELAGSCLLGTGQFCTCPNLCVLVAGDDCDHWLSEVSTAMADREPGVLLSIATLRSLERSVAALAAAGASVVTGGARLDAPGYRYQNTLLSCTGETFLASPSALQSEAFGPATLAVVAADEEQAVSIARAIEGSLTACIYSATDGSDDQLSSSLMTVLRRKAGRLLNDKMPTGVAVSPAMNHGGPFPATGHPGFTAVGMPAAIRRFAKLDCYDAVRPERLPACLRTPA</sequence>
<evidence type="ECO:0000313" key="4">
    <source>
        <dbReference type="Proteomes" id="UP000318478"/>
    </source>
</evidence>
<dbReference type="PANTHER" id="PTHR43353">
    <property type="entry name" value="SUCCINATE-SEMIALDEHYDE DEHYDROGENASE, MITOCHONDRIAL"/>
    <property type="match status" value="1"/>
</dbReference>
<gene>
    <name evidence="3" type="ORF">Pla123a_32260</name>
</gene>
<accession>A0A5C5YLJ8</accession>
<protein>
    <submittedName>
        <fullName evidence="3">Alpha-ketoglutaric semialdehyde dehydrogenase</fullName>
        <ecNumber evidence="3">1.2.1.26</ecNumber>
    </submittedName>
</protein>
<dbReference type="InterPro" id="IPR016161">
    <property type="entry name" value="Ald_DH/histidinol_DH"/>
</dbReference>
<keyword evidence="1 3" id="KW-0560">Oxidoreductase</keyword>
<evidence type="ECO:0000313" key="3">
    <source>
        <dbReference type="EMBL" id="TWT75716.1"/>
    </source>
</evidence>
<dbReference type="Gene3D" id="3.40.309.10">
    <property type="entry name" value="Aldehyde Dehydrogenase, Chain A, domain 2"/>
    <property type="match status" value="1"/>
</dbReference>
<name>A0A5C5YLJ8_9BACT</name>
<dbReference type="Pfam" id="PF00171">
    <property type="entry name" value="Aldedh"/>
    <property type="match status" value="1"/>
</dbReference>
<dbReference type="InterPro" id="IPR015590">
    <property type="entry name" value="Aldehyde_DH_dom"/>
</dbReference>
<dbReference type="OrthoDB" id="9770537at2"/>
<dbReference type="EMBL" id="SJPO01000007">
    <property type="protein sequence ID" value="TWT75716.1"/>
    <property type="molecule type" value="Genomic_DNA"/>
</dbReference>
<dbReference type="SUPFAM" id="SSF53720">
    <property type="entry name" value="ALDH-like"/>
    <property type="match status" value="1"/>
</dbReference>
<dbReference type="InterPro" id="IPR016162">
    <property type="entry name" value="Ald_DH_N"/>
</dbReference>
<keyword evidence="4" id="KW-1185">Reference proteome</keyword>
<dbReference type="PANTHER" id="PTHR43353:SF3">
    <property type="entry name" value="ALDEHYDE DEHYDROGENASE-RELATED"/>
    <property type="match status" value="1"/>
</dbReference>
<dbReference type="RefSeq" id="WP_146588706.1">
    <property type="nucleotide sequence ID" value="NZ_SJPO01000007.1"/>
</dbReference>
<dbReference type="Gene3D" id="3.40.605.10">
    <property type="entry name" value="Aldehyde Dehydrogenase, Chain A, domain 1"/>
    <property type="match status" value="1"/>
</dbReference>
<dbReference type="InterPro" id="IPR016163">
    <property type="entry name" value="Ald_DH_C"/>
</dbReference>
<dbReference type="InterPro" id="IPR050740">
    <property type="entry name" value="Aldehyde_DH_Superfamily"/>
</dbReference>
<comment type="caution">
    <text evidence="3">The sequence shown here is derived from an EMBL/GenBank/DDBJ whole genome shotgun (WGS) entry which is preliminary data.</text>
</comment>
<feature type="domain" description="Aldehyde dehydrogenase" evidence="2">
    <location>
        <begin position="10"/>
        <end position="420"/>
    </location>
</feature>
<dbReference type="Proteomes" id="UP000318478">
    <property type="component" value="Unassembled WGS sequence"/>
</dbReference>
<reference evidence="3 4" key="1">
    <citation type="submission" date="2019-02" db="EMBL/GenBank/DDBJ databases">
        <title>Deep-cultivation of Planctomycetes and their phenomic and genomic characterization uncovers novel biology.</title>
        <authorList>
            <person name="Wiegand S."/>
            <person name="Jogler M."/>
            <person name="Boedeker C."/>
            <person name="Pinto D."/>
            <person name="Vollmers J."/>
            <person name="Rivas-Marin E."/>
            <person name="Kohn T."/>
            <person name="Peeters S.H."/>
            <person name="Heuer A."/>
            <person name="Rast P."/>
            <person name="Oberbeckmann S."/>
            <person name="Bunk B."/>
            <person name="Jeske O."/>
            <person name="Meyerdierks A."/>
            <person name="Storesund J.E."/>
            <person name="Kallscheuer N."/>
            <person name="Luecker S."/>
            <person name="Lage O.M."/>
            <person name="Pohl T."/>
            <person name="Merkel B.J."/>
            <person name="Hornburger P."/>
            <person name="Mueller R.-W."/>
            <person name="Bruemmer F."/>
            <person name="Labrenz M."/>
            <person name="Spormann A.M."/>
            <person name="Op Den Camp H."/>
            <person name="Overmann J."/>
            <person name="Amann R."/>
            <person name="Jetten M.S.M."/>
            <person name="Mascher T."/>
            <person name="Medema M.H."/>
            <person name="Devos D.P."/>
            <person name="Kaster A.-K."/>
            <person name="Ovreas L."/>
            <person name="Rohde M."/>
            <person name="Galperin M.Y."/>
            <person name="Jogler C."/>
        </authorList>
    </citation>
    <scope>NUCLEOTIDE SEQUENCE [LARGE SCALE GENOMIC DNA]</scope>
    <source>
        <strain evidence="3 4">Pla123a</strain>
    </source>
</reference>
<proteinExistence type="predicted"/>
<evidence type="ECO:0000259" key="2">
    <source>
        <dbReference type="Pfam" id="PF00171"/>
    </source>
</evidence>